<gene>
    <name evidence="14" type="ORF">XPU_2753</name>
</gene>
<evidence type="ECO:0000313" key="14">
    <source>
        <dbReference type="EMBL" id="GAE51221.1"/>
    </source>
</evidence>
<keyword evidence="4 10" id="KW-1134">Transmembrane beta strand</keyword>
<evidence type="ECO:0000256" key="2">
    <source>
        <dbReference type="ARBA" id="ARBA00009810"/>
    </source>
</evidence>
<keyword evidence="3 10" id="KW-0813">Transport</keyword>
<dbReference type="Proteomes" id="UP000019143">
    <property type="component" value="Unassembled WGS sequence"/>
</dbReference>
<feature type="domain" description="TonB-dependent receptor plug" evidence="13">
    <location>
        <begin position="91"/>
        <end position="194"/>
    </location>
</feature>
<dbReference type="GO" id="GO:0015344">
    <property type="term" value="F:siderophore uptake transmembrane transporter activity"/>
    <property type="evidence" value="ECO:0007669"/>
    <property type="project" value="TreeGrafter"/>
</dbReference>
<evidence type="ECO:0000256" key="9">
    <source>
        <dbReference type="ARBA" id="ARBA00023237"/>
    </source>
</evidence>
<dbReference type="SUPFAM" id="SSF56935">
    <property type="entry name" value="Porins"/>
    <property type="match status" value="1"/>
</dbReference>
<dbReference type="InterPro" id="IPR036942">
    <property type="entry name" value="Beta-barrel_TonB_sf"/>
</dbReference>
<dbReference type="Pfam" id="PF07715">
    <property type="entry name" value="Plug"/>
    <property type="match status" value="1"/>
</dbReference>
<dbReference type="CDD" id="cd01347">
    <property type="entry name" value="ligand_gated_channel"/>
    <property type="match status" value="1"/>
</dbReference>
<evidence type="ECO:0000256" key="4">
    <source>
        <dbReference type="ARBA" id="ARBA00022452"/>
    </source>
</evidence>
<evidence type="ECO:0000256" key="8">
    <source>
        <dbReference type="ARBA" id="ARBA00023170"/>
    </source>
</evidence>
<dbReference type="PROSITE" id="PS52016">
    <property type="entry name" value="TONB_DEPENDENT_REC_3"/>
    <property type="match status" value="1"/>
</dbReference>
<evidence type="ECO:0000256" key="11">
    <source>
        <dbReference type="RuleBase" id="RU003357"/>
    </source>
</evidence>
<evidence type="ECO:0000259" key="12">
    <source>
        <dbReference type="Pfam" id="PF00593"/>
    </source>
</evidence>
<dbReference type="InterPro" id="IPR000531">
    <property type="entry name" value="Beta-barrel_TonB"/>
</dbReference>
<dbReference type="Gene3D" id="2.170.130.10">
    <property type="entry name" value="TonB-dependent receptor, plug domain"/>
    <property type="match status" value="1"/>
</dbReference>
<organism evidence="14 15">
    <name type="scientific">Xanthomonas arboricola pv. pruni str. MAFF 311562</name>
    <dbReference type="NCBI Taxonomy" id="1414836"/>
    <lineage>
        <taxon>Bacteria</taxon>
        <taxon>Pseudomonadati</taxon>
        <taxon>Pseudomonadota</taxon>
        <taxon>Gammaproteobacteria</taxon>
        <taxon>Lysobacterales</taxon>
        <taxon>Lysobacteraceae</taxon>
        <taxon>Xanthomonas</taxon>
    </lineage>
</organism>
<dbReference type="GO" id="GO:0015891">
    <property type="term" value="P:siderophore transport"/>
    <property type="evidence" value="ECO:0007669"/>
    <property type="project" value="InterPro"/>
</dbReference>
<comment type="similarity">
    <text evidence="2 10 11">Belongs to the TonB-dependent receptor family.</text>
</comment>
<dbReference type="NCBIfam" id="TIGR01783">
    <property type="entry name" value="TonB-siderophor"/>
    <property type="match status" value="1"/>
</dbReference>
<evidence type="ECO:0000313" key="15">
    <source>
        <dbReference type="Proteomes" id="UP000019143"/>
    </source>
</evidence>
<keyword evidence="7 10" id="KW-0472">Membrane</keyword>
<evidence type="ECO:0000259" key="13">
    <source>
        <dbReference type="Pfam" id="PF07715"/>
    </source>
</evidence>
<keyword evidence="6 11" id="KW-0798">TonB box</keyword>
<dbReference type="Gene3D" id="2.40.170.20">
    <property type="entry name" value="TonB-dependent receptor, beta-barrel domain"/>
    <property type="match status" value="1"/>
</dbReference>
<dbReference type="GO" id="GO:0038023">
    <property type="term" value="F:signaling receptor activity"/>
    <property type="evidence" value="ECO:0007669"/>
    <property type="project" value="InterPro"/>
</dbReference>
<dbReference type="InterPro" id="IPR010105">
    <property type="entry name" value="TonB_sidphr_rcpt"/>
</dbReference>
<dbReference type="PANTHER" id="PTHR32552:SF90">
    <property type="entry name" value="METAL-PSEUDOPALINE RECEPTOR CNTO"/>
    <property type="match status" value="1"/>
</dbReference>
<dbReference type="GO" id="GO:0009279">
    <property type="term" value="C:cell outer membrane"/>
    <property type="evidence" value="ECO:0007669"/>
    <property type="project" value="UniProtKB-SubCell"/>
</dbReference>
<comment type="caution">
    <text evidence="14">The sequence shown here is derived from an EMBL/GenBank/DDBJ whole genome shotgun (WGS) entry which is preliminary data.</text>
</comment>
<dbReference type="PANTHER" id="PTHR32552">
    <property type="entry name" value="FERRICHROME IRON RECEPTOR-RELATED"/>
    <property type="match status" value="1"/>
</dbReference>
<evidence type="ECO:0000256" key="6">
    <source>
        <dbReference type="ARBA" id="ARBA00023077"/>
    </source>
</evidence>
<accession>W4S3Y2</accession>
<dbReference type="EMBL" id="BAVB01000290">
    <property type="protein sequence ID" value="GAE51221.1"/>
    <property type="molecule type" value="Genomic_DNA"/>
</dbReference>
<sequence>MSPLTFVVSLATRAQRARVLQESCPMSVSTPRRRLSNTLPLLGALSCAGVSPLAEAAEPQARDLDAVQVRSQYTPYRALSVTGATKTDAPLRDLPISARVLDQTLLEDAGVNDLAGALEMASGITKANNLGGLWDSYSMRGFTGDPNFSSDYMVNGFNASRGYNGLRDAANTQSIEVIKGPASALYGRGEPGGAVNIVTKKPLFQPQHSVDLSAGRFDSYRATVDSTGPLGENLAYRLNVMHKDQHSFRDTVDSDNTLLAPSLLWMPTPDTTVSYELEFVRIHAPFDRGVTAIDGDANRLPAGRFLGEPRDGDIDLHSTGHQVFVVRGLNQAWSLQGGATYRDSGMRGFSTEPWTLQADERTLRRERRYRDYQGRDIAARAELLGSLQAGSVTHNVLFGVDGNRFDDSRFQQRARSAATPYSIDVLAPQYGVAQPGRLATITDTEERQQVWGVYAQDQLDLGARWKALLGLRYDHYQQDLENQLRGATQRASDGVVSPRAGVIFHVDAALSLYASAAAGFRPNSGVGADGQSFAPEKSRSLETGLKYVQPGDGLEATLAAFRIDKKNVLSLDPADTSFSLPVGEMRSQGVELDLLGRLTPRLAASVGLAYTDSQVTRSSEAAAGTGLAEGRRFPNVPRFSGNAFVNYEQPLTGKRSAAVGVGVSHTGERLGSVDSNTDFVLPAYTVWRLVGHYDLSERLRLYAKVENLTDRRYAAFSYSEQWVYPGAPRSWTVGVRLRF</sequence>
<dbReference type="FunFam" id="2.40.170.20:FF:000005">
    <property type="entry name" value="TonB-dependent siderophore receptor"/>
    <property type="match status" value="1"/>
</dbReference>
<proteinExistence type="inferred from homology"/>
<reference evidence="14 15" key="1">
    <citation type="submission" date="2014-01" db="EMBL/GenBank/DDBJ databases">
        <title>Genome sequence and analysis of Xanthomonas arboricola pv. pruni.</title>
        <authorList>
            <person name="Fujikawa T."/>
            <person name="Nakazono-Nagaoka E."/>
        </authorList>
    </citation>
    <scope>NUCLEOTIDE SEQUENCE [LARGE SCALE GENOMIC DNA]</scope>
    <source>
        <strain evidence="15">MAFF 311562</strain>
    </source>
</reference>
<feature type="domain" description="TonB-dependent receptor-like beta-barrel" evidence="12">
    <location>
        <begin position="267"/>
        <end position="708"/>
    </location>
</feature>
<protein>
    <submittedName>
        <fullName evidence="14">Ferrichrome-iron receptor 3</fullName>
    </submittedName>
</protein>
<evidence type="ECO:0000256" key="10">
    <source>
        <dbReference type="PROSITE-ProRule" id="PRU01360"/>
    </source>
</evidence>
<keyword evidence="9 10" id="KW-0998">Cell outer membrane</keyword>
<evidence type="ECO:0000256" key="1">
    <source>
        <dbReference type="ARBA" id="ARBA00004571"/>
    </source>
</evidence>
<keyword evidence="5 10" id="KW-0812">Transmembrane</keyword>
<dbReference type="InterPro" id="IPR039426">
    <property type="entry name" value="TonB-dep_rcpt-like"/>
</dbReference>
<dbReference type="Pfam" id="PF00593">
    <property type="entry name" value="TonB_dep_Rec_b-barrel"/>
    <property type="match status" value="1"/>
</dbReference>
<evidence type="ECO:0000256" key="5">
    <source>
        <dbReference type="ARBA" id="ARBA00022692"/>
    </source>
</evidence>
<dbReference type="InterPro" id="IPR012910">
    <property type="entry name" value="Plug_dom"/>
</dbReference>
<evidence type="ECO:0000256" key="7">
    <source>
        <dbReference type="ARBA" id="ARBA00023136"/>
    </source>
</evidence>
<dbReference type="InterPro" id="IPR037066">
    <property type="entry name" value="Plug_dom_sf"/>
</dbReference>
<evidence type="ECO:0000256" key="3">
    <source>
        <dbReference type="ARBA" id="ARBA00022448"/>
    </source>
</evidence>
<comment type="subcellular location">
    <subcellularLocation>
        <location evidence="1 10">Cell outer membrane</location>
        <topology evidence="1 10">Multi-pass membrane protein</topology>
    </subcellularLocation>
</comment>
<keyword evidence="8 14" id="KW-0675">Receptor</keyword>
<dbReference type="AlphaFoldDB" id="W4S3Y2"/>
<name>W4S3Y2_9XANT</name>